<dbReference type="EMBL" id="KE504152">
    <property type="protein sequence ID" value="EPS99968.1"/>
    <property type="molecule type" value="Genomic_DNA"/>
</dbReference>
<proteinExistence type="predicted"/>
<keyword evidence="2" id="KW-1185">Reference proteome</keyword>
<dbReference type="HOGENOM" id="CLU_547498_0_0_1"/>
<name>S8E9I6_FOMSC</name>
<organism evidence="1 2">
    <name type="scientific">Fomitopsis schrenkii</name>
    <name type="common">Brown rot fungus</name>
    <dbReference type="NCBI Taxonomy" id="2126942"/>
    <lineage>
        <taxon>Eukaryota</taxon>
        <taxon>Fungi</taxon>
        <taxon>Dikarya</taxon>
        <taxon>Basidiomycota</taxon>
        <taxon>Agaricomycotina</taxon>
        <taxon>Agaricomycetes</taxon>
        <taxon>Polyporales</taxon>
        <taxon>Fomitopsis</taxon>
    </lineage>
</organism>
<gene>
    <name evidence="1" type="ORF">FOMPIDRAFT_1050063</name>
</gene>
<dbReference type="AlphaFoldDB" id="S8E9I6"/>
<evidence type="ECO:0000313" key="2">
    <source>
        <dbReference type="Proteomes" id="UP000015241"/>
    </source>
</evidence>
<protein>
    <submittedName>
        <fullName evidence="1">Uncharacterized protein</fullName>
    </submittedName>
</protein>
<accession>S8E9I6</accession>
<evidence type="ECO:0000313" key="1">
    <source>
        <dbReference type="EMBL" id="EPS99968.1"/>
    </source>
</evidence>
<reference evidence="1 2" key="1">
    <citation type="journal article" date="2012" name="Science">
        <title>The Paleozoic origin of enzymatic lignin decomposition reconstructed from 31 fungal genomes.</title>
        <authorList>
            <person name="Floudas D."/>
            <person name="Binder M."/>
            <person name="Riley R."/>
            <person name="Barry K."/>
            <person name="Blanchette R.A."/>
            <person name="Henrissat B."/>
            <person name="Martinez A.T."/>
            <person name="Otillar R."/>
            <person name="Spatafora J.W."/>
            <person name="Yadav J.S."/>
            <person name="Aerts A."/>
            <person name="Benoit I."/>
            <person name="Boyd A."/>
            <person name="Carlson A."/>
            <person name="Copeland A."/>
            <person name="Coutinho P.M."/>
            <person name="de Vries R.P."/>
            <person name="Ferreira P."/>
            <person name="Findley K."/>
            <person name="Foster B."/>
            <person name="Gaskell J."/>
            <person name="Glotzer D."/>
            <person name="Gorecki P."/>
            <person name="Heitman J."/>
            <person name="Hesse C."/>
            <person name="Hori C."/>
            <person name="Igarashi K."/>
            <person name="Jurgens J.A."/>
            <person name="Kallen N."/>
            <person name="Kersten P."/>
            <person name="Kohler A."/>
            <person name="Kuees U."/>
            <person name="Kumar T.K.A."/>
            <person name="Kuo A."/>
            <person name="LaButti K."/>
            <person name="Larrondo L.F."/>
            <person name="Lindquist E."/>
            <person name="Ling A."/>
            <person name="Lombard V."/>
            <person name="Lucas S."/>
            <person name="Lundell T."/>
            <person name="Martin R."/>
            <person name="McLaughlin D.J."/>
            <person name="Morgenstern I."/>
            <person name="Morin E."/>
            <person name="Murat C."/>
            <person name="Nagy L.G."/>
            <person name="Nolan M."/>
            <person name="Ohm R.A."/>
            <person name="Patyshakuliyeva A."/>
            <person name="Rokas A."/>
            <person name="Ruiz-Duenas F.J."/>
            <person name="Sabat G."/>
            <person name="Salamov A."/>
            <person name="Samejima M."/>
            <person name="Schmutz J."/>
            <person name="Slot J.C."/>
            <person name="St John F."/>
            <person name="Stenlid J."/>
            <person name="Sun H."/>
            <person name="Sun S."/>
            <person name="Syed K."/>
            <person name="Tsang A."/>
            <person name="Wiebenga A."/>
            <person name="Young D."/>
            <person name="Pisabarro A."/>
            <person name="Eastwood D.C."/>
            <person name="Martin F."/>
            <person name="Cullen D."/>
            <person name="Grigoriev I.V."/>
            <person name="Hibbett D.S."/>
        </authorList>
    </citation>
    <scope>NUCLEOTIDE SEQUENCE</scope>
    <source>
        <strain evidence="2">FP-58527</strain>
    </source>
</reference>
<dbReference type="InParanoid" id="S8E9I6"/>
<dbReference type="Proteomes" id="UP000015241">
    <property type="component" value="Unassembled WGS sequence"/>
</dbReference>
<sequence length="498" mass="54344">MPIYPSYVQGLARASSPSKGSEVAVLEYKPDKMRRQLEMIVEAAKSQGGRELIFYEKVLGLTDEEEGVGLPAWCKFDLLDCSHAMRALSAAPHLLADTRHSIICGRSAGWYIGRQGTPPDGDESEGEGALEEVHAQSAAREEAINVIEEEQWEHLAWQHAAQNGSAHCTSSSRTPETTETCRVAPELGCIAMRLLTGQPNCPHARCHQYIRPHQALVPVHSWTVRLCSRIETPDLKTSAVAEQPLSDREVAHAARADLIESKSSAPLPRVVDAFAIATEPAQSCAETPTPPALVQPMELDDTTVAKLAPEQRKRNPVLTSIRPRVRAGTSRNIARSPISDTKCITSTPNDVLHATDDALDPRGVGPHDPTSMVSAPSDSAQSLALDYHDFDCHLHPGSHRDRPSPWPDPRQVPMDARTQTRDRIAELSPVQLATSDDPVQDHPVLPPWLYPPSRALLRGIPDASPPSLTPPDRVFAALATRGRAARLTAHVPHVQVLR</sequence>